<evidence type="ECO:0000313" key="5">
    <source>
        <dbReference type="Proteomes" id="UP001432180"/>
    </source>
</evidence>
<keyword evidence="5" id="KW-1185">Reference proteome</keyword>
<feature type="region of interest" description="Disordered" evidence="2">
    <location>
        <begin position="229"/>
        <end position="254"/>
    </location>
</feature>
<dbReference type="Proteomes" id="UP001432180">
    <property type="component" value="Chromosome"/>
</dbReference>
<reference evidence="4 5" key="1">
    <citation type="journal article" date="2023" name="Microorganisms">
        <title>Thiorhodovibrio frisius and Trv. litoralis spp. nov., Two Novel Members from a Clade of Fastidious Purple Sulfur Bacteria That Exhibit Unique Red-Shifted Light-Harvesting Capabilities.</title>
        <authorList>
            <person name="Methner A."/>
            <person name="Kuzyk S.B."/>
            <person name="Petersen J."/>
            <person name="Bauer S."/>
            <person name="Brinkmann H."/>
            <person name="Sichau K."/>
            <person name="Wanner G."/>
            <person name="Wolf J."/>
            <person name="Neumann-Schaal M."/>
            <person name="Henke P."/>
            <person name="Tank M."/>
            <person name="Sproer C."/>
            <person name="Bunk B."/>
            <person name="Overmann J."/>
        </authorList>
    </citation>
    <scope>NUCLEOTIDE SEQUENCE [LARGE SCALE GENOMIC DNA]</scope>
    <source>
        <strain evidence="4 5">DSM 6702</strain>
    </source>
</reference>
<proteinExistence type="predicted"/>
<organism evidence="4 5">
    <name type="scientific">Thiorhodovibrio winogradskyi</name>
    <dbReference type="NCBI Taxonomy" id="77007"/>
    <lineage>
        <taxon>Bacteria</taxon>
        <taxon>Pseudomonadati</taxon>
        <taxon>Pseudomonadota</taxon>
        <taxon>Gammaproteobacteria</taxon>
        <taxon>Chromatiales</taxon>
        <taxon>Chromatiaceae</taxon>
        <taxon>Thiorhodovibrio</taxon>
    </lineage>
</organism>
<dbReference type="EMBL" id="CP121472">
    <property type="protein sequence ID" value="WPL15869.1"/>
    <property type="molecule type" value="Genomic_DNA"/>
</dbReference>
<feature type="coiled-coil region" evidence="1">
    <location>
        <begin position="42"/>
        <end position="111"/>
    </location>
</feature>
<evidence type="ECO:0000313" key="4">
    <source>
        <dbReference type="EMBL" id="WPL15869.1"/>
    </source>
</evidence>
<sequence>MGSSGVGFGASGGAFRLFVTLGWLAVIGTAFVLGYQLAYHDAENTLIEMQQLKADRQSLREALMTAEERIAGLEQAQSIDREAKRLAQAQLEELQHERHEYAKQVSVLERLIREGGGGVVQVQDFKLWETGQSREFGYSFTVTQLIPEFGQTLGRVSLRLAGKTVENDSVERAADQLEGAKPAVHRMQFEFFQHFSGAIKLPEDLQPRTLTVEIEPTVKNLISSSRTFGWEPEPWNPEPGDVPQLTQPDGVGPG</sequence>
<dbReference type="InterPro" id="IPR046703">
    <property type="entry name" value="DUF6776"/>
</dbReference>
<feature type="transmembrane region" description="Helical" evidence="3">
    <location>
        <begin position="20"/>
        <end position="39"/>
    </location>
</feature>
<evidence type="ECO:0000256" key="1">
    <source>
        <dbReference type="SAM" id="Coils"/>
    </source>
</evidence>
<keyword evidence="3" id="KW-1133">Transmembrane helix</keyword>
<evidence type="ECO:0000256" key="2">
    <source>
        <dbReference type="SAM" id="MobiDB-lite"/>
    </source>
</evidence>
<name>A0ABZ0S6D7_9GAMM</name>
<keyword evidence="3" id="KW-0812">Transmembrane</keyword>
<protein>
    <submittedName>
        <fullName evidence="4">Uncharacterized protein</fullName>
    </submittedName>
</protein>
<accession>A0ABZ0S6D7</accession>
<evidence type="ECO:0000256" key="3">
    <source>
        <dbReference type="SAM" id="Phobius"/>
    </source>
</evidence>
<dbReference type="RefSeq" id="WP_328986417.1">
    <property type="nucleotide sequence ID" value="NZ_CP121472.1"/>
</dbReference>
<keyword evidence="1" id="KW-0175">Coiled coil</keyword>
<keyword evidence="3" id="KW-0472">Membrane</keyword>
<dbReference type="Pfam" id="PF20567">
    <property type="entry name" value="DUF6776"/>
    <property type="match status" value="1"/>
</dbReference>
<gene>
    <name evidence="4" type="ORF">Thiowin_00788</name>
</gene>